<reference evidence="2" key="1">
    <citation type="submission" date="2022-10" db="EMBL/GenBank/DDBJ databases">
        <authorList>
            <person name="Chen Y."/>
            <person name="Dougan E. K."/>
            <person name="Chan C."/>
            <person name="Rhodes N."/>
            <person name="Thang M."/>
        </authorList>
    </citation>
    <scope>NUCLEOTIDE SEQUENCE</scope>
</reference>
<dbReference type="Gene3D" id="3.40.50.300">
    <property type="entry name" value="P-loop containing nucleotide triphosphate hydrolases"/>
    <property type="match status" value="1"/>
</dbReference>
<sequence>MALLVHQLAEQVHDPTKKGFTLILLLSDRLQLDRQLGDTLETFLSRCHGSSRLRRCETRTGQLMKVLSSLGQLVERSAKALVVVTTKQKLDRVLSDGKNSLDLSPIFACGRVAVICEECHRAHFEGGKTAEAVRMLFGGGRSTQPEDLVYIGFTGTPSPSCLRLFRASVHGYHLGQAEKEGVVLDVLTNYETCRLQSLSEKCRYILADLQRLRGRDCPLERATFDYPFTLYETILADMFDVAVLLLPSSSIHSRVAQSYDEAFATDMKAVLGGWQAGFKPFL</sequence>
<keyword evidence="4" id="KW-0378">Hydrolase</keyword>
<dbReference type="AlphaFoldDB" id="A0A9P1CTZ1"/>
<dbReference type="EMBL" id="CAMXCT020002186">
    <property type="protein sequence ID" value="CAL1149656.1"/>
    <property type="molecule type" value="Genomic_DNA"/>
</dbReference>
<dbReference type="SUPFAM" id="SSF52540">
    <property type="entry name" value="P-loop containing nucleoside triphosphate hydrolases"/>
    <property type="match status" value="1"/>
</dbReference>
<accession>A0A9P1CTZ1</accession>
<comment type="caution">
    <text evidence="2">The sequence shown here is derived from an EMBL/GenBank/DDBJ whole genome shotgun (WGS) entry which is preliminary data.</text>
</comment>
<keyword evidence="5" id="KW-1185">Reference proteome</keyword>
<dbReference type="PANTHER" id="PTHR42927">
    <property type="entry name" value="HELICASE SUPERFAMILY 1 AND 2 DOMAIN-CONTAINING PROTEIN"/>
    <property type="match status" value="1"/>
</dbReference>
<dbReference type="InterPro" id="IPR040980">
    <property type="entry name" value="SWI2_SNF2"/>
</dbReference>
<keyword evidence="4" id="KW-0255">Endonuclease</keyword>
<evidence type="ECO:0000313" key="5">
    <source>
        <dbReference type="Proteomes" id="UP001152797"/>
    </source>
</evidence>
<reference evidence="3" key="2">
    <citation type="submission" date="2024-04" db="EMBL/GenBank/DDBJ databases">
        <authorList>
            <person name="Chen Y."/>
            <person name="Shah S."/>
            <person name="Dougan E. K."/>
            <person name="Thang M."/>
            <person name="Chan C."/>
        </authorList>
    </citation>
    <scope>NUCLEOTIDE SEQUENCE [LARGE SCALE GENOMIC DNA]</scope>
</reference>
<dbReference type="GO" id="GO:0004519">
    <property type="term" value="F:endonuclease activity"/>
    <property type="evidence" value="ECO:0007669"/>
    <property type="project" value="UniProtKB-KW"/>
</dbReference>
<dbReference type="Pfam" id="PF18766">
    <property type="entry name" value="SWI2_SNF2"/>
    <property type="match status" value="1"/>
</dbReference>
<dbReference type="PANTHER" id="PTHR42927:SF1">
    <property type="entry name" value="HELICASE SUPERFAMILY 1 AND 2 DOMAIN-CONTAINING PROTEIN"/>
    <property type="match status" value="1"/>
</dbReference>
<keyword evidence="4" id="KW-0540">Nuclease</keyword>
<gene>
    <name evidence="2" type="ORF">C1SCF055_LOCUS22774</name>
</gene>
<evidence type="ECO:0000313" key="2">
    <source>
        <dbReference type="EMBL" id="CAI3996281.1"/>
    </source>
</evidence>
<proteinExistence type="predicted"/>
<dbReference type="EMBL" id="CAMXCT030002186">
    <property type="protein sequence ID" value="CAL4783593.1"/>
    <property type="molecule type" value="Genomic_DNA"/>
</dbReference>
<feature type="domain" description="SWI2/SNF2 ATPase" evidence="1">
    <location>
        <begin position="8"/>
        <end position="193"/>
    </location>
</feature>
<protein>
    <submittedName>
        <fullName evidence="4">Type I restriction enzyme SsaAORF53P endonuclease subunit (R protein) (SsaAORF53P) (Type-1 restriction enzym e R protein)</fullName>
    </submittedName>
</protein>
<evidence type="ECO:0000313" key="3">
    <source>
        <dbReference type="EMBL" id="CAL1149656.1"/>
    </source>
</evidence>
<dbReference type="InterPro" id="IPR027417">
    <property type="entry name" value="P-loop_NTPase"/>
</dbReference>
<evidence type="ECO:0000313" key="4">
    <source>
        <dbReference type="EMBL" id="CAL4783593.1"/>
    </source>
</evidence>
<name>A0A9P1CTZ1_9DINO</name>
<dbReference type="Proteomes" id="UP001152797">
    <property type="component" value="Unassembled WGS sequence"/>
</dbReference>
<evidence type="ECO:0000259" key="1">
    <source>
        <dbReference type="Pfam" id="PF18766"/>
    </source>
</evidence>
<organism evidence="2">
    <name type="scientific">Cladocopium goreaui</name>
    <dbReference type="NCBI Taxonomy" id="2562237"/>
    <lineage>
        <taxon>Eukaryota</taxon>
        <taxon>Sar</taxon>
        <taxon>Alveolata</taxon>
        <taxon>Dinophyceae</taxon>
        <taxon>Suessiales</taxon>
        <taxon>Symbiodiniaceae</taxon>
        <taxon>Cladocopium</taxon>
    </lineage>
</organism>
<dbReference type="EMBL" id="CAMXCT010002186">
    <property type="protein sequence ID" value="CAI3996281.1"/>
    <property type="molecule type" value="Genomic_DNA"/>
</dbReference>